<sequence>MENVEIFIPSRAGTVMTPGGTEYPREVVQGPILLANDFTNKLVDAAQALHDLMLGQKEEMWSMIDLYQRSLMAIYNAQRFGRASGDRGTMTITTMDQLRKVTVTTAKYESVTGSVMAAQALVNQVLEDITVGVDPGLRALLNNAFVRDEKTGNISVEKLKGLKGIKLDHPLWPDAQMAIEDSIQTIGSRLQIRFYERQKSDLEWKQIPLQFSAL</sequence>
<dbReference type="RefSeq" id="WP_086651624.1">
    <property type="nucleotide sequence ID" value="NZ_JOMQ01000044.1"/>
</dbReference>
<dbReference type="OrthoDB" id="7226204at2"/>
<evidence type="ECO:0008006" key="3">
    <source>
        <dbReference type="Google" id="ProtNLM"/>
    </source>
</evidence>
<accession>A0A1Z5YTE8</accession>
<dbReference type="Proteomes" id="UP000196086">
    <property type="component" value="Unassembled WGS sequence"/>
</dbReference>
<organism evidence="1 2">
    <name type="scientific">Acetobacter cibinongensis</name>
    <dbReference type="NCBI Taxonomy" id="146475"/>
    <lineage>
        <taxon>Bacteria</taxon>
        <taxon>Pseudomonadati</taxon>
        <taxon>Pseudomonadota</taxon>
        <taxon>Alphaproteobacteria</taxon>
        <taxon>Acetobacterales</taxon>
        <taxon>Acetobacteraceae</taxon>
        <taxon>Acetobacter</taxon>
    </lineage>
</organism>
<proteinExistence type="predicted"/>
<dbReference type="AlphaFoldDB" id="A0A1Z5YTE8"/>
<gene>
    <name evidence="1" type="ORF">HK14_08910</name>
</gene>
<dbReference type="Pfam" id="PF11363">
    <property type="entry name" value="DUF3164"/>
    <property type="match status" value="1"/>
</dbReference>
<reference evidence="1 2" key="1">
    <citation type="submission" date="2014-06" db="EMBL/GenBank/DDBJ databases">
        <authorList>
            <person name="Ju J."/>
            <person name="Zhang J."/>
        </authorList>
    </citation>
    <scope>NUCLEOTIDE SEQUENCE [LARGE SCALE GENOMIC DNA]</scope>
    <source>
        <strain evidence="1 2">DsW_47</strain>
    </source>
</reference>
<protein>
    <recommendedName>
        <fullName evidence="3">Sulfate transporter</fullName>
    </recommendedName>
</protein>
<evidence type="ECO:0000313" key="1">
    <source>
        <dbReference type="EMBL" id="OUJ01545.1"/>
    </source>
</evidence>
<comment type="caution">
    <text evidence="1">The sequence shown here is derived from an EMBL/GenBank/DDBJ whole genome shotgun (WGS) entry which is preliminary data.</text>
</comment>
<name>A0A1Z5YTE8_9PROT</name>
<evidence type="ECO:0000313" key="2">
    <source>
        <dbReference type="Proteomes" id="UP000196086"/>
    </source>
</evidence>
<dbReference type="InterPro" id="IPR021505">
    <property type="entry name" value="Phage_B3_Orf6"/>
</dbReference>
<dbReference type="EMBL" id="JOMQ01000044">
    <property type="protein sequence ID" value="OUJ01545.1"/>
    <property type="molecule type" value="Genomic_DNA"/>
</dbReference>